<evidence type="ECO:0000256" key="1">
    <source>
        <dbReference type="ARBA" id="ARBA00010873"/>
    </source>
</evidence>
<dbReference type="RefSeq" id="WP_067059509.1">
    <property type="nucleotide sequence ID" value="NZ_MXAO01000106.1"/>
</dbReference>
<dbReference type="Gene3D" id="3.30.930.30">
    <property type="match status" value="1"/>
</dbReference>
<protein>
    <submittedName>
        <fullName evidence="5">Ti-type conjugative transfer relaxase TraA</fullName>
    </submittedName>
</protein>
<proteinExistence type="inferred from homology"/>
<feature type="compositionally biased region" description="Low complexity" evidence="3">
    <location>
        <begin position="91"/>
        <end position="105"/>
    </location>
</feature>
<evidence type="ECO:0000256" key="3">
    <source>
        <dbReference type="SAM" id="MobiDB-lite"/>
    </source>
</evidence>
<gene>
    <name evidence="5" type="ORF">NCTC11091_00227</name>
</gene>
<sequence>MAESKGSFSEYVSEKYQIAVDMAVHAPDKQGDNRNFHAHLLLITRKTEQDHVGKIKLTDKQEQELIAYNNKGADYFKKAFQHRAKARAEAEQQNQESQESQESQN</sequence>
<evidence type="ECO:0000259" key="4">
    <source>
        <dbReference type="Pfam" id="PF03389"/>
    </source>
</evidence>
<keyword evidence="2" id="KW-0184">Conjugation</keyword>
<evidence type="ECO:0000256" key="2">
    <source>
        <dbReference type="ARBA" id="ARBA00022971"/>
    </source>
</evidence>
<evidence type="ECO:0000313" key="6">
    <source>
        <dbReference type="Proteomes" id="UP000255193"/>
    </source>
</evidence>
<comment type="similarity">
    <text evidence="1">Belongs to the MobA/MobL family.</text>
</comment>
<dbReference type="AlphaFoldDB" id="A0A378Q0U0"/>
<dbReference type="InterPro" id="IPR005053">
    <property type="entry name" value="MobA_MobL"/>
</dbReference>
<name>A0A378Q0U0_9GAMM</name>
<reference evidence="5 6" key="1">
    <citation type="submission" date="2018-06" db="EMBL/GenBank/DDBJ databases">
        <authorList>
            <consortium name="Pathogen Informatics"/>
            <person name="Doyle S."/>
        </authorList>
    </citation>
    <scope>NUCLEOTIDE SEQUENCE [LARGE SCALE GENOMIC DNA]</scope>
    <source>
        <strain evidence="5 6">NCTC11091</strain>
    </source>
</reference>
<accession>A0A378Q0U0</accession>
<dbReference type="EMBL" id="UGQA01000001">
    <property type="protein sequence ID" value="STY94463.1"/>
    <property type="molecule type" value="Genomic_DNA"/>
</dbReference>
<dbReference type="Proteomes" id="UP000255193">
    <property type="component" value="Unassembled WGS sequence"/>
</dbReference>
<feature type="region of interest" description="Disordered" evidence="3">
    <location>
        <begin position="81"/>
        <end position="105"/>
    </location>
</feature>
<organism evidence="5 6">
    <name type="scientific">Faucicola atlantae</name>
    <dbReference type="NCBI Taxonomy" id="34059"/>
    <lineage>
        <taxon>Bacteria</taxon>
        <taxon>Pseudomonadati</taxon>
        <taxon>Pseudomonadota</taxon>
        <taxon>Gammaproteobacteria</taxon>
        <taxon>Moraxellales</taxon>
        <taxon>Moraxellaceae</taxon>
        <taxon>Faucicola</taxon>
    </lineage>
</organism>
<evidence type="ECO:0000313" key="5">
    <source>
        <dbReference type="EMBL" id="STY94463.1"/>
    </source>
</evidence>
<feature type="domain" description="MobA/MobL protein" evidence="4">
    <location>
        <begin position="10"/>
        <end position="95"/>
    </location>
</feature>
<dbReference type="Pfam" id="PF03389">
    <property type="entry name" value="MobA_MobL"/>
    <property type="match status" value="1"/>
</dbReference>